<evidence type="ECO:0000313" key="9">
    <source>
        <dbReference type="Proteomes" id="UP000038010"/>
    </source>
</evidence>
<keyword evidence="3" id="KW-0964">Secreted</keyword>
<feature type="region of interest" description="Disordered" evidence="5">
    <location>
        <begin position="246"/>
        <end position="385"/>
    </location>
</feature>
<evidence type="ECO:0000256" key="4">
    <source>
        <dbReference type="ARBA" id="ARBA00023157"/>
    </source>
</evidence>
<dbReference type="VEuPathDB" id="FungiDB:AB675_1174"/>
<keyword evidence="8" id="KW-0560">Oxidoreductase</keyword>
<keyword evidence="9" id="KW-1185">Reference proteome</keyword>
<accession>A0A0N1H6V0</accession>
<name>A0A0N1H6V0_9EURO</name>
<comment type="subcellular location">
    <subcellularLocation>
        <location evidence="2">Secreted</location>
    </subcellularLocation>
</comment>
<keyword evidence="6" id="KW-0732">Signal</keyword>
<dbReference type="InterPro" id="IPR049892">
    <property type="entry name" value="AA9"/>
</dbReference>
<dbReference type="GO" id="GO:0004497">
    <property type="term" value="F:monooxygenase activity"/>
    <property type="evidence" value="ECO:0007669"/>
    <property type="project" value="UniProtKB-KW"/>
</dbReference>
<evidence type="ECO:0000259" key="7">
    <source>
        <dbReference type="Pfam" id="PF03443"/>
    </source>
</evidence>
<dbReference type="PANTHER" id="PTHR33353:SF34">
    <property type="entry name" value="ENDO-BETA-1,4-GLUCANASE D"/>
    <property type="match status" value="1"/>
</dbReference>
<keyword evidence="8" id="KW-0503">Monooxygenase</keyword>
<dbReference type="AlphaFoldDB" id="A0A0N1H6V0"/>
<organism evidence="8 9">
    <name type="scientific">Cyphellophora attinorum</name>
    <dbReference type="NCBI Taxonomy" id="1664694"/>
    <lineage>
        <taxon>Eukaryota</taxon>
        <taxon>Fungi</taxon>
        <taxon>Dikarya</taxon>
        <taxon>Ascomycota</taxon>
        <taxon>Pezizomycotina</taxon>
        <taxon>Eurotiomycetes</taxon>
        <taxon>Chaetothyriomycetidae</taxon>
        <taxon>Chaetothyriales</taxon>
        <taxon>Cyphellophoraceae</taxon>
        <taxon>Cyphellophora</taxon>
    </lineage>
</organism>
<dbReference type="EMBL" id="LFJN01000020">
    <property type="protein sequence ID" value="KPI38120.1"/>
    <property type="molecule type" value="Genomic_DNA"/>
</dbReference>
<dbReference type="Proteomes" id="UP000038010">
    <property type="component" value="Unassembled WGS sequence"/>
</dbReference>
<evidence type="ECO:0000256" key="1">
    <source>
        <dbReference type="ARBA" id="ARBA00001973"/>
    </source>
</evidence>
<comment type="cofactor">
    <cofactor evidence="1">
        <name>Cu(2+)</name>
        <dbReference type="ChEBI" id="CHEBI:29036"/>
    </cofactor>
</comment>
<feature type="signal peptide" evidence="6">
    <location>
        <begin position="1"/>
        <end position="22"/>
    </location>
</feature>
<dbReference type="STRING" id="1664694.A0A0N1H6V0"/>
<proteinExistence type="predicted"/>
<dbReference type="OrthoDB" id="4849160at2759"/>
<feature type="compositionally biased region" description="Pro residues" evidence="5">
    <location>
        <begin position="336"/>
        <end position="357"/>
    </location>
</feature>
<evidence type="ECO:0000256" key="5">
    <source>
        <dbReference type="SAM" id="MobiDB-lite"/>
    </source>
</evidence>
<dbReference type="InterPro" id="IPR005103">
    <property type="entry name" value="AA9_LPMO"/>
</dbReference>
<dbReference type="CDD" id="cd21175">
    <property type="entry name" value="LPMO_AA9"/>
    <property type="match status" value="1"/>
</dbReference>
<comment type="caution">
    <text evidence="8">The sequence shown here is derived from an EMBL/GenBank/DDBJ whole genome shotgun (WGS) entry which is preliminary data.</text>
</comment>
<protein>
    <submittedName>
        <fullName evidence="8">Polysaccharide monooxygenase Cel61a</fullName>
    </submittedName>
</protein>
<gene>
    <name evidence="8" type="ORF">AB675_1174</name>
</gene>
<evidence type="ECO:0000256" key="6">
    <source>
        <dbReference type="SAM" id="SignalP"/>
    </source>
</evidence>
<evidence type="ECO:0000313" key="8">
    <source>
        <dbReference type="EMBL" id="KPI38120.1"/>
    </source>
</evidence>
<dbReference type="PANTHER" id="PTHR33353">
    <property type="entry name" value="PUTATIVE (AFU_ORTHOLOGUE AFUA_1G12560)-RELATED"/>
    <property type="match status" value="1"/>
</dbReference>
<feature type="compositionally biased region" description="Low complexity" evidence="5">
    <location>
        <begin position="299"/>
        <end position="312"/>
    </location>
</feature>
<feature type="domain" description="Auxiliary Activity family 9 catalytic" evidence="7">
    <location>
        <begin position="23"/>
        <end position="241"/>
    </location>
</feature>
<feature type="chain" id="PRO_5005873113" evidence="6">
    <location>
        <begin position="23"/>
        <end position="385"/>
    </location>
</feature>
<dbReference type="GO" id="GO:0005576">
    <property type="term" value="C:extracellular region"/>
    <property type="evidence" value="ECO:0007669"/>
    <property type="project" value="UniProtKB-SubCell"/>
</dbReference>
<feature type="compositionally biased region" description="Low complexity" evidence="5">
    <location>
        <begin position="251"/>
        <end position="284"/>
    </location>
</feature>
<dbReference type="Pfam" id="PF03443">
    <property type="entry name" value="AA9"/>
    <property type="match status" value="1"/>
</dbReference>
<sequence length="385" mass="39968">MSIISKNVALAGALALASKAAAHGIVTGIVADGQYNLGYDPAFQYQRPPPTVAGWSIPTVQDRGFVTDLNGPDIICHKSATPGGAYVKIAAGGTLEFQWTEWPESHHGPMIDYLAPCPSGDCTSVEKTDLKFIKVAEAGLVNGSPAPGKWASDDMIANNNTWSVKVPADIAPGKYVWRHETIALHSSHEEHGAQPYPQCVNVEITGSGTNELSGGISATEFYSWTDPGIFLNIYYPALTSYEIPGPPLMEGGSSDGSEPSTPSPSSTGPPYGNSTATSTSTTSAGRPRPTGKPGGADKPTTTTAPVEATESVKPITKSPEATEQPPAPTGSAGEPPQGPPSPPTGGSQPPPPPPSKPDTPAVSFTSTFTGRIGKPTKFTCYLEED</sequence>
<evidence type="ECO:0000256" key="2">
    <source>
        <dbReference type="ARBA" id="ARBA00004613"/>
    </source>
</evidence>
<dbReference type="RefSeq" id="XP_017998083.1">
    <property type="nucleotide sequence ID" value="XM_018140622.1"/>
</dbReference>
<dbReference type="GeneID" id="28732492"/>
<evidence type="ECO:0000256" key="3">
    <source>
        <dbReference type="ARBA" id="ARBA00022525"/>
    </source>
</evidence>
<keyword evidence="4" id="KW-1015">Disulfide bond</keyword>
<reference evidence="8 9" key="1">
    <citation type="submission" date="2015-06" db="EMBL/GenBank/DDBJ databases">
        <title>Draft genome of the ant-associated black yeast Phialophora attae CBS 131958.</title>
        <authorList>
            <person name="Moreno L.F."/>
            <person name="Stielow B.J."/>
            <person name="de Hoog S."/>
            <person name="Vicente V.A."/>
            <person name="Weiss V.A."/>
            <person name="de Vries M."/>
            <person name="Cruz L.M."/>
            <person name="Souza E.M."/>
        </authorList>
    </citation>
    <scope>NUCLEOTIDE SEQUENCE [LARGE SCALE GENOMIC DNA]</scope>
    <source>
        <strain evidence="8 9">CBS 131958</strain>
    </source>
</reference>
<dbReference type="Gene3D" id="2.70.50.70">
    <property type="match status" value="1"/>
</dbReference>